<dbReference type="PANTHER" id="PTHR33398:SF1">
    <property type="entry name" value="SMALL RIBOSOMAL SUBUNIT PROTEIN BS20C"/>
    <property type="match status" value="1"/>
</dbReference>
<dbReference type="EMBL" id="APND01000004">
    <property type="protein sequence ID" value="MES1930395.1"/>
    <property type="molecule type" value="Genomic_DNA"/>
</dbReference>
<keyword evidence="4 8" id="KW-0694">RNA-binding</keyword>
<evidence type="ECO:0000313" key="10">
    <source>
        <dbReference type="EMBL" id="MES1930395.1"/>
    </source>
</evidence>
<dbReference type="GO" id="GO:0005840">
    <property type="term" value="C:ribosome"/>
    <property type="evidence" value="ECO:0007669"/>
    <property type="project" value="UniProtKB-KW"/>
</dbReference>
<feature type="compositionally biased region" description="Polar residues" evidence="9">
    <location>
        <begin position="79"/>
        <end position="89"/>
    </location>
</feature>
<evidence type="ECO:0000256" key="8">
    <source>
        <dbReference type="HAMAP-Rule" id="MF_00500"/>
    </source>
</evidence>
<organism evidence="10 11">
    <name type="scientific">Salinisphaera dokdonensis CL-ES53</name>
    <dbReference type="NCBI Taxonomy" id="1304272"/>
    <lineage>
        <taxon>Bacteria</taxon>
        <taxon>Pseudomonadati</taxon>
        <taxon>Pseudomonadota</taxon>
        <taxon>Gammaproteobacteria</taxon>
        <taxon>Salinisphaerales</taxon>
        <taxon>Salinisphaeraceae</taxon>
        <taxon>Salinisphaera</taxon>
    </lineage>
</organism>
<keyword evidence="6 8" id="KW-0687">Ribonucleoprotein</keyword>
<dbReference type="NCBIfam" id="TIGR00029">
    <property type="entry name" value="S20"/>
    <property type="match status" value="1"/>
</dbReference>
<sequence length="89" mass="9625">MANSPQARKRASQAVTRRERNIAQRSLVRTHIKKVQKAIAAGSETDARAAFEAAVPVIDRMAGKGQIHGNKAARHKSRLNAQIKSLASA</sequence>
<keyword evidence="5 8" id="KW-0689">Ribosomal protein</keyword>
<keyword evidence="11" id="KW-1185">Reference proteome</keyword>
<accession>A0ABV2B3C0</accession>
<comment type="caution">
    <text evidence="10">The sequence shown here is derived from an EMBL/GenBank/DDBJ whole genome shotgun (WGS) entry which is preliminary data.</text>
</comment>
<evidence type="ECO:0000256" key="1">
    <source>
        <dbReference type="ARBA" id="ARBA00003134"/>
    </source>
</evidence>
<protein>
    <recommendedName>
        <fullName evidence="7 8">Small ribosomal subunit protein bS20</fullName>
    </recommendedName>
</protein>
<evidence type="ECO:0000256" key="9">
    <source>
        <dbReference type="SAM" id="MobiDB-lite"/>
    </source>
</evidence>
<dbReference type="Proteomes" id="UP001460888">
    <property type="component" value="Unassembled WGS sequence"/>
</dbReference>
<dbReference type="RefSeq" id="WP_353112561.1">
    <property type="nucleotide sequence ID" value="NZ_APND01000004.1"/>
</dbReference>
<dbReference type="PANTHER" id="PTHR33398">
    <property type="entry name" value="30S RIBOSOMAL PROTEIN S20"/>
    <property type="match status" value="1"/>
</dbReference>
<feature type="region of interest" description="Disordered" evidence="9">
    <location>
        <begin position="1"/>
        <end position="20"/>
    </location>
</feature>
<feature type="region of interest" description="Disordered" evidence="9">
    <location>
        <begin position="66"/>
        <end position="89"/>
    </location>
</feature>
<reference evidence="10 11" key="1">
    <citation type="submission" date="2013-03" db="EMBL/GenBank/DDBJ databases">
        <title>Salinisphaera dokdonensis CL-ES53 Genome Sequencing.</title>
        <authorList>
            <person name="Li C."/>
            <person name="Lai Q."/>
            <person name="Shao Z."/>
        </authorList>
    </citation>
    <scope>NUCLEOTIDE SEQUENCE [LARGE SCALE GENOMIC DNA]</scope>
    <source>
        <strain evidence="10 11">CL-ES53</strain>
    </source>
</reference>
<comment type="function">
    <text evidence="1 8">Binds directly to 16S ribosomal RNA.</text>
</comment>
<evidence type="ECO:0000256" key="4">
    <source>
        <dbReference type="ARBA" id="ARBA00022884"/>
    </source>
</evidence>
<evidence type="ECO:0000256" key="3">
    <source>
        <dbReference type="ARBA" id="ARBA00022730"/>
    </source>
</evidence>
<proteinExistence type="inferred from homology"/>
<gene>
    <name evidence="8 10" type="primary">rpsT</name>
    <name evidence="10" type="ORF">SADO_14108</name>
</gene>
<keyword evidence="3 8" id="KW-0699">rRNA-binding</keyword>
<evidence type="ECO:0000256" key="2">
    <source>
        <dbReference type="ARBA" id="ARBA00007634"/>
    </source>
</evidence>
<evidence type="ECO:0000313" key="11">
    <source>
        <dbReference type="Proteomes" id="UP001460888"/>
    </source>
</evidence>
<evidence type="ECO:0000256" key="5">
    <source>
        <dbReference type="ARBA" id="ARBA00022980"/>
    </source>
</evidence>
<dbReference type="InterPro" id="IPR002583">
    <property type="entry name" value="Ribosomal_bS20"/>
</dbReference>
<evidence type="ECO:0000256" key="7">
    <source>
        <dbReference type="ARBA" id="ARBA00035136"/>
    </source>
</evidence>
<dbReference type="InterPro" id="IPR036510">
    <property type="entry name" value="Ribosomal_bS20_sf"/>
</dbReference>
<dbReference type="HAMAP" id="MF_00500">
    <property type="entry name" value="Ribosomal_bS20"/>
    <property type="match status" value="1"/>
</dbReference>
<evidence type="ECO:0000256" key="6">
    <source>
        <dbReference type="ARBA" id="ARBA00023274"/>
    </source>
</evidence>
<comment type="similarity">
    <text evidence="2 8">Belongs to the bacterial ribosomal protein bS20 family.</text>
</comment>
<dbReference type="Gene3D" id="1.20.58.110">
    <property type="entry name" value="Ribosomal protein S20"/>
    <property type="match status" value="1"/>
</dbReference>
<dbReference type="Pfam" id="PF01649">
    <property type="entry name" value="Ribosomal_S20p"/>
    <property type="match status" value="1"/>
</dbReference>
<name>A0ABV2B3C0_9GAMM</name>
<dbReference type="SUPFAM" id="SSF46992">
    <property type="entry name" value="Ribosomal protein S20"/>
    <property type="match status" value="1"/>
</dbReference>